<evidence type="ECO:0008006" key="4">
    <source>
        <dbReference type="Google" id="ProtNLM"/>
    </source>
</evidence>
<dbReference type="Proteomes" id="UP000735302">
    <property type="component" value="Unassembled WGS sequence"/>
</dbReference>
<evidence type="ECO:0000313" key="2">
    <source>
        <dbReference type="EMBL" id="GFO05962.1"/>
    </source>
</evidence>
<feature type="chain" id="PRO_5043752608" description="Secreted protein" evidence="1">
    <location>
        <begin position="23"/>
        <end position="108"/>
    </location>
</feature>
<sequence>MFRWKPVLVIILISFQNRGCVLIPVFRSPFGSALMVGANQPHNSVQLSHKVAIHFATLKPRVFEETPSLQVSASGIQTGSPKTRTRQAKPLCHTPAILECHICPGNHN</sequence>
<gene>
    <name evidence="2" type="ORF">PoB_003246700</name>
</gene>
<organism evidence="2 3">
    <name type="scientific">Plakobranchus ocellatus</name>
    <dbReference type="NCBI Taxonomy" id="259542"/>
    <lineage>
        <taxon>Eukaryota</taxon>
        <taxon>Metazoa</taxon>
        <taxon>Spiralia</taxon>
        <taxon>Lophotrochozoa</taxon>
        <taxon>Mollusca</taxon>
        <taxon>Gastropoda</taxon>
        <taxon>Heterobranchia</taxon>
        <taxon>Euthyneura</taxon>
        <taxon>Panpulmonata</taxon>
        <taxon>Sacoglossa</taxon>
        <taxon>Placobranchoidea</taxon>
        <taxon>Plakobranchidae</taxon>
        <taxon>Plakobranchus</taxon>
    </lineage>
</organism>
<dbReference type="AlphaFoldDB" id="A0AAV4AFE8"/>
<feature type="signal peptide" evidence="1">
    <location>
        <begin position="1"/>
        <end position="22"/>
    </location>
</feature>
<name>A0AAV4AFE8_9GAST</name>
<evidence type="ECO:0000313" key="3">
    <source>
        <dbReference type="Proteomes" id="UP000735302"/>
    </source>
</evidence>
<comment type="caution">
    <text evidence="2">The sequence shown here is derived from an EMBL/GenBank/DDBJ whole genome shotgun (WGS) entry which is preliminary data.</text>
</comment>
<dbReference type="EMBL" id="BLXT01003756">
    <property type="protein sequence ID" value="GFO05962.1"/>
    <property type="molecule type" value="Genomic_DNA"/>
</dbReference>
<reference evidence="2 3" key="1">
    <citation type="journal article" date="2021" name="Elife">
        <title>Chloroplast acquisition without the gene transfer in kleptoplastic sea slugs, Plakobranchus ocellatus.</title>
        <authorList>
            <person name="Maeda T."/>
            <person name="Takahashi S."/>
            <person name="Yoshida T."/>
            <person name="Shimamura S."/>
            <person name="Takaki Y."/>
            <person name="Nagai Y."/>
            <person name="Toyoda A."/>
            <person name="Suzuki Y."/>
            <person name="Arimoto A."/>
            <person name="Ishii H."/>
            <person name="Satoh N."/>
            <person name="Nishiyama T."/>
            <person name="Hasebe M."/>
            <person name="Maruyama T."/>
            <person name="Minagawa J."/>
            <person name="Obokata J."/>
            <person name="Shigenobu S."/>
        </authorList>
    </citation>
    <scope>NUCLEOTIDE SEQUENCE [LARGE SCALE GENOMIC DNA]</scope>
</reference>
<evidence type="ECO:0000256" key="1">
    <source>
        <dbReference type="SAM" id="SignalP"/>
    </source>
</evidence>
<keyword evidence="3" id="KW-1185">Reference proteome</keyword>
<keyword evidence="1" id="KW-0732">Signal</keyword>
<accession>A0AAV4AFE8</accession>
<proteinExistence type="predicted"/>
<protein>
    <recommendedName>
        <fullName evidence="4">Secreted protein</fullName>
    </recommendedName>
</protein>